<evidence type="ECO:0000256" key="9">
    <source>
        <dbReference type="ARBA" id="ARBA00022801"/>
    </source>
</evidence>
<dbReference type="Proteomes" id="UP000075806">
    <property type="component" value="Unassembled WGS sequence"/>
</dbReference>
<dbReference type="Gene3D" id="3.40.710.10">
    <property type="entry name" value="DD-peptidase/beta-lactamase superfamily"/>
    <property type="match status" value="1"/>
</dbReference>
<keyword evidence="4" id="KW-0121">Carboxypeptidase</keyword>
<reference evidence="21" key="1">
    <citation type="submission" date="2016-02" db="EMBL/GenBank/DDBJ databases">
        <title>Genome sequence of Bacillus trypoxylicola KCTC 13244(T).</title>
        <authorList>
            <person name="Jeong H."/>
            <person name="Park S.-H."/>
            <person name="Choi S.-K."/>
        </authorList>
    </citation>
    <scope>NUCLEOTIDE SEQUENCE [LARGE SCALE GENOMIC DNA]</scope>
    <source>
        <strain evidence="21">KCTC 13244</strain>
    </source>
</reference>
<dbReference type="GO" id="GO:0009002">
    <property type="term" value="F:serine-type D-Ala-D-Ala carboxypeptidase activity"/>
    <property type="evidence" value="ECO:0007669"/>
    <property type="project" value="UniProtKB-EC"/>
</dbReference>
<dbReference type="PANTHER" id="PTHR32282:SF32">
    <property type="entry name" value="PENICILLIN-BINDING PROTEIN 2A"/>
    <property type="match status" value="1"/>
</dbReference>
<dbReference type="RefSeq" id="WP_061948216.1">
    <property type="nucleotide sequence ID" value="NZ_LTAO01000012.1"/>
</dbReference>
<dbReference type="FunFam" id="1.10.3810.10:FF:000001">
    <property type="entry name" value="Penicillin-binding protein 1A"/>
    <property type="match status" value="1"/>
</dbReference>
<feature type="transmembrane region" description="Helical" evidence="18">
    <location>
        <begin position="7"/>
        <end position="34"/>
    </location>
</feature>
<evidence type="ECO:0000313" key="21">
    <source>
        <dbReference type="EMBL" id="KYG31845.1"/>
    </source>
</evidence>
<keyword evidence="14" id="KW-0511">Multifunctional enzyme</keyword>
<keyword evidence="5" id="KW-0645">Protease</keyword>
<evidence type="ECO:0000256" key="11">
    <source>
        <dbReference type="ARBA" id="ARBA00022984"/>
    </source>
</evidence>
<evidence type="ECO:0000256" key="4">
    <source>
        <dbReference type="ARBA" id="ARBA00022645"/>
    </source>
</evidence>
<proteinExistence type="inferred from homology"/>
<dbReference type="InterPro" id="IPR001264">
    <property type="entry name" value="Glyco_trans_51"/>
</dbReference>
<dbReference type="Pfam" id="PF00912">
    <property type="entry name" value="Transgly"/>
    <property type="match status" value="1"/>
</dbReference>
<accession>A0A162E659</accession>
<comment type="catalytic activity">
    <reaction evidence="16">
        <text>Preferential cleavage: (Ac)2-L-Lys-D-Ala-|-D-Ala. Also transpeptidation of peptidyl-alanyl moieties that are N-acyl substituents of D-alanine.</text>
        <dbReference type="EC" id="3.4.16.4"/>
    </reaction>
</comment>
<dbReference type="GO" id="GO:0009252">
    <property type="term" value="P:peptidoglycan biosynthetic process"/>
    <property type="evidence" value="ECO:0007669"/>
    <property type="project" value="UniProtKB-KW"/>
</dbReference>
<keyword evidence="12 18" id="KW-1133">Transmembrane helix</keyword>
<dbReference type="GO" id="GO:0008658">
    <property type="term" value="F:penicillin binding"/>
    <property type="evidence" value="ECO:0007669"/>
    <property type="project" value="InterPro"/>
</dbReference>
<keyword evidence="9" id="KW-0378">Hydrolase</keyword>
<evidence type="ECO:0000256" key="5">
    <source>
        <dbReference type="ARBA" id="ARBA00022670"/>
    </source>
</evidence>
<keyword evidence="3" id="KW-1003">Cell membrane</keyword>
<evidence type="ECO:0000256" key="2">
    <source>
        <dbReference type="ARBA" id="ARBA00007739"/>
    </source>
</evidence>
<dbReference type="AlphaFoldDB" id="A0A162E659"/>
<dbReference type="PANTHER" id="PTHR32282">
    <property type="entry name" value="BINDING PROTEIN TRANSPEPTIDASE, PUTATIVE-RELATED"/>
    <property type="match status" value="1"/>
</dbReference>
<evidence type="ECO:0000256" key="8">
    <source>
        <dbReference type="ARBA" id="ARBA00022692"/>
    </source>
</evidence>
<evidence type="ECO:0000256" key="14">
    <source>
        <dbReference type="ARBA" id="ARBA00023268"/>
    </source>
</evidence>
<evidence type="ECO:0000259" key="20">
    <source>
        <dbReference type="Pfam" id="PF00912"/>
    </source>
</evidence>
<dbReference type="EMBL" id="LTAO01000012">
    <property type="protein sequence ID" value="KYG31845.1"/>
    <property type="molecule type" value="Genomic_DNA"/>
</dbReference>
<keyword evidence="15" id="KW-0961">Cell wall biogenesis/degradation</keyword>
<dbReference type="InterPro" id="IPR012338">
    <property type="entry name" value="Beta-lactam/transpept-like"/>
</dbReference>
<keyword evidence="22" id="KW-1185">Reference proteome</keyword>
<evidence type="ECO:0000256" key="17">
    <source>
        <dbReference type="ARBA" id="ARBA00049902"/>
    </source>
</evidence>
<comment type="caution">
    <text evidence="21">The sequence shown here is derived from an EMBL/GenBank/DDBJ whole genome shotgun (WGS) entry which is preliminary data.</text>
</comment>
<dbReference type="InterPro" id="IPR001460">
    <property type="entry name" value="PCN-bd_Tpept"/>
</dbReference>
<dbReference type="SUPFAM" id="SSF53955">
    <property type="entry name" value="Lysozyme-like"/>
    <property type="match status" value="1"/>
</dbReference>
<keyword evidence="13 18" id="KW-0472">Membrane</keyword>
<name>A0A162E659_9BACI</name>
<evidence type="ECO:0000313" key="22">
    <source>
        <dbReference type="Proteomes" id="UP000075806"/>
    </source>
</evidence>
<comment type="similarity">
    <text evidence="2">In the N-terminal section; belongs to the glycosyltransferase 51 family.</text>
</comment>
<evidence type="ECO:0000259" key="19">
    <source>
        <dbReference type="Pfam" id="PF00905"/>
    </source>
</evidence>
<keyword evidence="6" id="KW-0328">Glycosyltransferase</keyword>
<evidence type="ECO:0000256" key="1">
    <source>
        <dbReference type="ARBA" id="ARBA00007090"/>
    </source>
</evidence>
<dbReference type="GO" id="GO:0071555">
    <property type="term" value="P:cell wall organization"/>
    <property type="evidence" value="ECO:0007669"/>
    <property type="project" value="UniProtKB-KW"/>
</dbReference>
<gene>
    <name evidence="21" type="ORF">AZF04_03445</name>
</gene>
<dbReference type="GO" id="GO:0030288">
    <property type="term" value="C:outer membrane-bounded periplasmic space"/>
    <property type="evidence" value="ECO:0007669"/>
    <property type="project" value="TreeGrafter"/>
</dbReference>
<evidence type="ECO:0000256" key="10">
    <source>
        <dbReference type="ARBA" id="ARBA00022960"/>
    </source>
</evidence>
<dbReference type="InterPro" id="IPR023346">
    <property type="entry name" value="Lysozyme-like_dom_sf"/>
</dbReference>
<dbReference type="SUPFAM" id="SSF56601">
    <property type="entry name" value="beta-lactamase/transpeptidase-like"/>
    <property type="match status" value="1"/>
</dbReference>
<dbReference type="GO" id="GO:0006508">
    <property type="term" value="P:proteolysis"/>
    <property type="evidence" value="ECO:0007669"/>
    <property type="project" value="UniProtKB-KW"/>
</dbReference>
<keyword evidence="11" id="KW-0573">Peptidoglycan synthesis</keyword>
<feature type="domain" description="Penicillin-binding protein transpeptidase" evidence="19">
    <location>
        <begin position="319"/>
        <end position="591"/>
    </location>
</feature>
<keyword evidence="8 18" id="KW-0812">Transmembrane</keyword>
<dbReference type="STRING" id="519424.AZF04_03445"/>
<evidence type="ECO:0000256" key="15">
    <source>
        <dbReference type="ARBA" id="ARBA00023316"/>
    </source>
</evidence>
<dbReference type="InterPro" id="IPR036950">
    <property type="entry name" value="PBP_transglycosylase"/>
</dbReference>
<dbReference type="GO" id="GO:0008955">
    <property type="term" value="F:peptidoglycan glycosyltransferase activity"/>
    <property type="evidence" value="ECO:0007669"/>
    <property type="project" value="UniProtKB-EC"/>
</dbReference>
<dbReference type="NCBIfam" id="TIGR02074">
    <property type="entry name" value="PBP_1a_fam"/>
    <property type="match status" value="1"/>
</dbReference>
<comment type="catalytic activity">
    <reaction evidence="17">
        <text>[GlcNAc-(1-&gt;4)-Mur2Ac(oyl-L-Ala-gamma-D-Glu-L-Lys-D-Ala-D-Ala)](n)-di-trans,octa-cis-undecaprenyl diphosphate + beta-D-GlcNAc-(1-&gt;4)-Mur2Ac(oyl-L-Ala-gamma-D-Glu-L-Lys-D-Ala-D-Ala)-di-trans,octa-cis-undecaprenyl diphosphate = [GlcNAc-(1-&gt;4)-Mur2Ac(oyl-L-Ala-gamma-D-Glu-L-Lys-D-Ala-D-Ala)](n+1)-di-trans,octa-cis-undecaprenyl diphosphate + di-trans,octa-cis-undecaprenyl diphosphate + H(+)</text>
        <dbReference type="Rhea" id="RHEA:23708"/>
        <dbReference type="Rhea" id="RHEA-COMP:9602"/>
        <dbReference type="Rhea" id="RHEA-COMP:9603"/>
        <dbReference type="ChEBI" id="CHEBI:15378"/>
        <dbReference type="ChEBI" id="CHEBI:58405"/>
        <dbReference type="ChEBI" id="CHEBI:60033"/>
        <dbReference type="ChEBI" id="CHEBI:78435"/>
        <dbReference type="EC" id="2.4.99.28"/>
    </reaction>
</comment>
<evidence type="ECO:0000256" key="3">
    <source>
        <dbReference type="ARBA" id="ARBA00022475"/>
    </source>
</evidence>
<evidence type="ECO:0000256" key="12">
    <source>
        <dbReference type="ARBA" id="ARBA00022989"/>
    </source>
</evidence>
<feature type="domain" description="Glycosyl transferase family 51" evidence="20">
    <location>
        <begin position="52"/>
        <end position="226"/>
    </location>
</feature>
<evidence type="ECO:0000256" key="16">
    <source>
        <dbReference type="ARBA" id="ARBA00034000"/>
    </source>
</evidence>
<evidence type="ECO:0000256" key="18">
    <source>
        <dbReference type="SAM" id="Phobius"/>
    </source>
</evidence>
<organism evidence="21 22">
    <name type="scientific">Alkalihalobacillus trypoxylicola</name>
    <dbReference type="NCBI Taxonomy" id="519424"/>
    <lineage>
        <taxon>Bacteria</taxon>
        <taxon>Bacillati</taxon>
        <taxon>Bacillota</taxon>
        <taxon>Bacilli</taxon>
        <taxon>Bacillales</taxon>
        <taxon>Bacillaceae</taxon>
        <taxon>Alkalihalobacillus</taxon>
    </lineage>
</organism>
<dbReference type="Pfam" id="PF00905">
    <property type="entry name" value="Transpeptidase"/>
    <property type="match status" value="1"/>
</dbReference>
<keyword evidence="7" id="KW-0808">Transferase</keyword>
<dbReference type="InterPro" id="IPR050396">
    <property type="entry name" value="Glycosyltr_51/Transpeptidase"/>
</dbReference>
<keyword evidence="10" id="KW-0133">Cell shape</keyword>
<evidence type="ECO:0000256" key="13">
    <source>
        <dbReference type="ARBA" id="ARBA00023136"/>
    </source>
</evidence>
<dbReference type="GO" id="GO:0008360">
    <property type="term" value="P:regulation of cell shape"/>
    <property type="evidence" value="ECO:0007669"/>
    <property type="project" value="UniProtKB-KW"/>
</dbReference>
<sequence>MIKKLIVAASLILTTFLFALFGYMAIILFGNYAIDEEKLVLNQASTIVDESGQPISKIFLENREMVTINQIPEHVQDAFVAVEDVRFYEHNGFDLRAIARALYRDIQSGSRAEGGSTITQQLAKNLFLTNDKTFLRKTKEVLIAMNLERRYSKDELLGLYVNTIYFGHGKYGIQAASQHFFNKNVEDLNLEEGALLAAIPKAPNQYSPFVDQEKSEQRRNLVLSLMSKSGYITAEEATRLQGKIITLYAEEEREDEAFYTYLDMVLKEASEKYHLSQEEILTGGYKIVTPIEKNLQQHSFQLLQDDSYFPLGNEDAEAAFVLIDNETGGVLAVHGGRQYVRLGLNRVTVPRQPGSVLKPLAVFAPALEKANIDPYTLLNDELQVFHDDYQPRNANGIYSGQITMYDALKNSTNVPAVWLLNEIGIQHSAQYLTKFGLEIDDRHLGVALGGLEKGVSPLDLTAAYRSFASNGKRVEPFFIKEIYDQHGQLIAEHKENETKVLSEQTAWNMTRMLESVVTDGTGKAGISHYSLAGKTGTTSFEKVENATRDAWFVGYNQQIVGSLWMGYDRTTEEHFLNGGSEYPTKLFKDIVNKVPDYYKQFAWDIPNEVEDLQPPVELPLIEDLVAVQSFGGEGLLSIQLKWTPSDDRRVHYQVYELNGQERTLLATVIGMDYFYQPKLNIFSEHQYEVVPVDTVTQKVGAPSNLAVSSFRFGLH</sequence>
<dbReference type="Gene3D" id="1.10.3810.10">
    <property type="entry name" value="Biosynthetic peptidoglycan transglycosylase-like"/>
    <property type="match status" value="1"/>
</dbReference>
<protein>
    <submittedName>
        <fullName evidence="21">Penicillin-binding protein</fullName>
    </submittedName>
</protein>
<evidence type="ECO:0000256" key="6">
    <source>
        <dbReference type="ARBA" id="ARBA00022676"/>
    </source>
</evidence>
<comment type="similarity">
    <text evidence="1">In the C-terminal section; belongs to the transpeptidase family.</text>
</comment>
<evidence type="ECO:0000256" key="7">
    <source>
        <dbReference type="ARBA" id="ARBA00022679"/>
    </source>
</evidence>